<evidence type="ECO:0000313" key="1">
    <source>
        <dbReference type="EMBL" id="EYC00039.1"/>
    </source>
</evidence>
<comment type="caution">
    <text evidence="1">The sequence shown here is derived from an EMBL/GenBank/DDBJ whole genome shotgun (WGS) entry which is preliminary data.</text>
</comment>
<keyword evidence="2" id="KW-1185">Reference proteome</keyword>
<reference evidence="2" key="1">
    <citation type="journal article" date="2015" name="Nat. Genet.">
        <title>The genome and transcriptome of the zoonotic hookworm Ancylostoma ceylanicum identify infection-specific gene families.</title>
        <authorList>
            <person name="Schwarz E.M."/>
            <person name="Hu Y."/>
            <person name="Antoshechkin I."/>
            <person name="Miller M.M."/>
            <person name="Sternberg P.W."/>
            <person name="Aroian R.V."/>
        </authorList>
    </citation>
    <scope>NUCLEOTIDE SEQUENCE</scope>
    <source>
        <strain evidence="2">HY135</strain>
    </source>
</reference>
<sequence>MRFIGIMSTVIHKEEIIIYDEVREKHRYALDNPNKSNHDFFSNGFSRNGPLRVQHPDSKDVYLISRKLTTS</sequence>
<proteinExistence type="predicted"/>
<organism evidence="1 2">
    <name type="scientific">Ancylostoma ceylanicum</name>
    <dbReference type="NCBI Taxonomy" id="53326"/>
    <lineage>
        <taxon>Eukaryota</taxon>
        <taxon>Metazoa</taxon>
        <taxon>Ecdysozoa</taxon>
        <taxon>Nematoda</taxon>
        <taxon>Chromadorea</taxon>
        <taxon>Rhabditida</taxon>
        <taxon>Rhabditina</taxon>
        <taxon>Rhabditomorpha</taxon>
        <taxon>Strongyloidea</taxon>
        <taxon>Ancylostomatidae</taxon>
        <taxon>Ancylostomatinae</taxon>
        <taxon>Ancylostoma</taxon>
    </lineage>
</organism>
<name>A0A016TAU7_9BILA</name>
<dbReference type="Proteomes" id="UP000024635">
    <property type="component" value="Unassembled WGS sequence"/>
</dbReference>
<gene>
    <name evidence="1" type="primary">Acey_s0118.g741</name>
    <name evidence="1" type="ORF">Y032_0118g741</name>
</gene>
<dbReference type="AlphaFoldDB" id="A0A016TAU7"/>
<protein>
    <submittedName>
        <fullName evidence="1">Uncharacterized protein</fullName>
    </submittedName>
</protein>
<evidence type="ECO:0000313" key="2">
    <source>
        <dbReference type="Proteomes" id="UP000024635"/>
    </source>
</evidence>
<dbReference type="EMBL" id="JARK01001454">
    <property type="protein sequence ID" value="EYC00039.1"/>
    <property type="molecule type" value="Genomic_DNA"/>
</dbReference>
<accession>A0A016TAU7</accession>